<dbReference type="InterPro" id="IPR058240">
    <property type="entry name" value="rSAM_sf"/>
</dbReference>
<dbReference type="SFLD" id="SFLDG01067">
    <property type="entry name" value="SPASM/twitch_domain_containing"/>
    <property type="match status" value="1"/>
</dbReference>
<dbReference type="InterPro" id="IPR023867">
    <property type="entry name" value="Sulphatase_maturase_rSAM"/>
</dbReference>
<feature type="domain" description="Radical SAM core" evidence="6">
    <location>
        <begin position="12"/>
        <end position="156"/>
    </location>
</feature>
<dbReference type="GO" id="GO:0016491">
    <property type="term" value="F:oxidoreductase activity"/>
    <property type="evidence" value="ECO:0007669"/>
    <property type="project" value="InterPro"/>
</dbReference>
<evidence type="ECO:0000256" key="1">
    <source>
        <dbReference type="ARBA" id="ARBA00022691"/>
    </source>
</evidence>
<keyword evidence="2" id="KW-0479">Metal-binding</keyword>
<evidence type="ECO:0000256" key="5">
    <source>
        <dbReference type="ARBA" id="ARBA00023601"/>
    </source>
</evidence>
<evidence type="ECO:0000256" key="2">
    <source>
        <dbReference type="ARBA" id="ARBA00022723"/>
    </source>
</evidence>
<dbReference type="Gene3D" id="1.25.40.10">
    <property type="entry name" value="Tetratricopeptide repeat domain"/>
    <property type="match status" value="1"/>
</dbReference>
<dbReference type="CDD" id="cd21109">
    <property type="entry name" value="SPASM"/>
    <property type="match status" value="1"/>
</dbReference>
<evidence type="ECO:0000256" key="3">
    <source>
        <dbReference type="ARBA" id="ARBA00023004"/>
    </source>
</evidence>
<dbReference type="SFLD" id="SFLDS00029">
    <property type="entry name" value="Radical_SAM"/>
    <property type="match status" value="1"/>
</dbReference>
<protein>
    <submittedName>
        <fullName evidence="7">Molybdenum cofactor biosynthesis protein A</fullName>
    </submittedName>
</protein>
<evidence type="ECO:0000259" key="6">
    <source>
        <dbReference type="Pfam" id="PF04055"/>
    </source>
</evidence>
<evidence type="ECO:0000256" key="4">
    <source>
        <dbReference type="ARBA" id="ARBA00023014"/>
    </source>
</evidence>
<gene>
    <name evidence="7" type="ORF">CTLFYP3_02355</name>
</gene>
<dbReference type="PANTHER" id="PTHR43273">
    <property type="entry name" value="ANAEROBIC SULFATASE-MATURATING ENZYME HOMOLOG ASLB-RELATED"/>
    <property type="match status" value="1"/>
</dbReference>
<name>A0A6N3ESZ6_9CLOT</name>
<dbReference type="RefSeq" id="WP_156626792.1">
    <property type="nucleotide sequence ID" value="NZ_CACRTO010000021.1"/>
</dbReference>
<sequence length="449" mass="52988">MIKSYPIVHFEICGKCNGKCPYCVTGKRNQTLGSFVNPELFNKTLEEIIRVGIFDKDISTLYIYNWGEPFLHPQFNEIIEKINLNNINYGISTNLSIIPKNIDFSIVAKNLKVFMISMPGFSQKSYDKIHGFDFQKIKSNILDIKAHLYRNDFRGKLQILFHIYQFNLDEIYDAERFAKSLGIEFIPYYAGINDWWQRESYLNNAMDKESIKKISNDIFLSKLDERIKKSKNKGCSQHNSYFMIDENCNVATCCCLPNNHPNYKCGNILEDNIEEILYNKFNQDVCCKCIEQGLAIDDEQVSLPKWFYNSRRSKDYNIESNNYLEDFIKGNINEYYEVAKMASELVSNYITEDDLIRIFKLNTFDDLYLLTRLASEFFERKLYKLCIITLEYALRLDIFNENTLYNLGYVFYIIGKYQDSIYYLNKIKEKDDDTDILLENIYKIQNAHK</sequence>
<dbReference type="Pfam" id="PF04055">
    <property type="entry name" value="Radical_SAM"/>
    <property type="match status" value="1"/>
</dbReference>
<reference evidence="7" key="1">
    <citation type="submission" date="2019-11" db="EMBL/GenBank/DDBJ databases">
        <authorList>
            <person name="Feng L."/>
        </authorList>
    </citation>
    <scope>NUCLEOTIDE SEQUENCE</scope>
    <source>
        <strain evidence="7">CTertiumLFYP3</strain>
    </source>
</reference>
<comment type="similarity">
    <text evidence="5">Belongs to the radical SAM superfamily. Anaerobic sulfatase-maturating enzyme family.</text>
</comment>
<dbReference type="InterPro" id="IPR013785">
    <property type="entry name" value="Aldolase_TIM"/>
</dbReference>
<evidence type="ECO:0000313" key="7">
    <source>
        <dbReference type="EMBL" id="VYU41703.1"/>
    </source>
</evidence>
<dbReference type="Gene3D" id="3.20.20.70">
    <property type="entry name" value="Aldolase class I"/>
    <property type="match status" value="1"/>
</dbReference>
<dbReference type="SUPFAM" id="SSF48452">
    <property type="entry name" value="TPR-like"/>
    <property type="match status" value="1"/>
</dbReference>
<organism evidence="7">
    <name type="scientific">Clostridium tertium</name>
    <dbReference type="NCBI Taxonomy" id="1559"/>
    <lineage>
        <taxon>Bacteria</taxon>
        <taxon>Bacillati</taxon>
        <taxon>Bacillota</taxon>
        <taxon>Clostridia</taxon>
        <taxon>Eubacteriales</taxon>
        <taxon>Clostridiaceae</taxon>
        <taxon>Clostridium</taxon>
    </lineage>
</organism>
<dbReference type="PANTHER" id="PTHR43273:SF3">
    <property type="entry name" value="ANAEROBIC SULFATASE-MATURATING ENZYME HOMOLOG ASLB-RELATED"/>
    <property type="match status" value="1"/>
</dbReference>
<proteinExistence type="inferred from homology"/>
<dbReference type="SUPFAM" id="SSF102114">
    <property type="entry name" value="Radical SAM enzymes"/>
    <property type="match status" value="1"/>
</dbReference>
<dbReference type="AlphaFoldDB" id="A0A6N3ESZ6"/>
<dbReference type="InterPro" id="IPR007197">
    <property type="entry name" value="rSAM"/>
</dbReference>
<dbReference type="GO" id="GO:0046872">
    <property type="term" value="F:metal ion binding"/>
    <property type="evidence" value="ECO:0007669"/>
    <property type="project" value="UniProtKB-KW"/>
</dbReference>
<dbReference type="GO" id="GO:0051536">
    <property type="term" value="F:iron-sulfur cluster binding"/>
    <property type="evidence" value="ECO:0007669"/>
    <property type="project" value="UniProtKB-KW"/>
</dbReference>
<accession>A0A6N3ESZ6</accession>
<keyword evidence="3" id="KW-0408">Iron</keyword>
<keyword evidence="4" id="KW-0411">Iron-sulfur</keyword>
<dbReference type="EMBL" id="CACRTO010000021">
    <property type="protein sequence ID" value="VYU41703.1"/>
    <property type="molecule type" value="Genomic_DNA"/>
</dbReference>
<dbReference type="InterPro" id="IPR011990">
    <property type="entry name" value="TPR-like_helical_dom_sf"/>
</dbReference>
<keyword evidence="1" id="KW-0949">S-adenosyl-L-methionine</keyword>
<dbReference type="CDD" id="cd01335">
    <property type="entry name" value="Radical_SAM"/>
    <property type="match status" value="1"/>
</dbReference>